<dbReference type="EMBL" id="JASVWF010000006">
    <property type="protein sequence ID" value="MDL5159039.1"/>
    <property type="molecule type" value="Genomic_DNA"/>
</dbReference>
<dbReference type="Proteomes" id="UP001231924">
    <property type="component" value="Unassembled WGS sequence"/>
</dbReference>
<gene>
    <name evidence="1" type="ORF">QRT03_23935</name>
</gene>
<comment type="caution">
    <text evidence="1">The sequence shown here is derived from an EMBL/GenBank/DDBJ whole genome shotgun (WGS) entry which is preliminary data.</text>
</comment>
<sequence>MPPSTPDQPDDEAARRRFIDDLVARGEVAPRGADPMPPGTTHEVVEERDGVILSVRRRRFSTS</sequence>
<organism evidence="1 2">
    <name type="scientific">Actinomycetospora termitidis</name>
    <dbReference type="NCBI Taxonomy" id="3053470"/>
    <lineage>
        <taxon>Bacteria</taxon>
        <taxon>Bacillati</taxon>
        <taxon>Actinomycetota</taxon>
        <taxon>Actinomycetes</taxon>
        <taxon>Pseudonocardiales</taxon>
        <taxon>Pseudonocardiaceae</taxon>
        <taxon>Actinomycetospora</taxon>
    </lineage>
</organism>
<accession>A0ABT7MEF3</accession>
<dbReference type="RefSeq" id="WP_286055609.1">
    <property type="nucleotide sequence ID" value="NZ_JASVWF010000006.1"/>
</dbReference>
<keyword evidence="2" id="KW-1185">Reference proteome</keyword>
<protein>
    <submittedName>
        <fullName evidence="1">Uncharacterized protein</fullName>
    </submittedName>
</protein>
<reference evidence="1 2" key="1">
    <citation type="submission" date="2023-06" db="EMBL/GenBank/DDBJ databases">
        <title>Actinomycetospora Odt1-22.</title>
        <authorList>
            <person name="Supong K."/>
        </authorList>
    </citation>
    <scope>NUCLEOTIDE SEQUENCE [LARGE SCALE GENOMIC DNA]</scope>
    <source>
        <strain evidence="1 2">Odt1-22</strain>
    </source>
</reference>
<evidence type="ECO:0000313" key="2">
    <source>
        <dbReference type="Proteomes" id="UP001231924"/>
    </source>
</evidence>
<evidence type="ECO:0000313" key="1">
    <source>
        <dbReference type="EMBL" id="MDL5159039.1"/>
    </source>
</evidence>
<name>A0ABT7MEF3_9PSEU</name>
<proteinExistence type="predicted"/>